<feature type="compositionally biased region" description="Low complexity" evidence="1">
    <location>
        <begin position="230"/>
        <end position="251"/>
    </location>
</feature>
<keyword evidence="3" id="KW-1185">Reference proteome</keyword>
<accession>E3RWQ0</accession>
<dbReference type="Proteomes" id="UP000001067">
    <property type="component" value="Unassembled WGS sequence"/>
</dbReference>
<organism evidence="3">
    <name type="scientific">Pyrenophora teres f. teres (strain 0-1)</name>
    <name type="common">Barley net blotch fungus</name>
    <name type="synonym">Drechslera teres f. teres</name>
    <dbReference type="NCBI Taxonomy" id="861557"/>
    <lineage>
        <taxon>Eukaryota</taxon>
        <taxon>Fungi</taxon>
        <taxon>Dikarya</taxon>
        <taxon>Ascomycota</taxon>
        <taxon>Pezizomycotina</taxon>
        <taxon>Dothideomycetes</taxon>
        <taxon>Pleosporomycetidae</taxon>
        <taxon>Pleosporales</taxon>
        <taxon>Pleosporineae</taxon>
        <taxon>Pleosporaceae</taxon>
        <taxon>Pyrenophora</taxon>
    </lineage>
</organism>
<dbReference type="EMBL" id="GL535506">
    <property type="protein sequence ID" value="EFQ89868.1"/>
    <property type="molecule type" value="Genomic_DNA"/>
</dbReference>
<feature type="compositionally biased region" description="Polar residues" evidence="1">
    <location>
        <begin position="172"/>
        <end position="185"/>
    </location>
</feature>
<proteinExistence type="predicted"/>
<feature type="region of interest" description="Disordered" evidence="1">
    <location>
        <begin position="207"/>
        <end position="253"/>
    </location>
</feature>
<feature type="region of interest" description="Disordered" evidence="1">
    <location>
        <begin position="154"/>
        <end position="185"/>
    </location>
</feature>
<sequence length="432" mass="44384">MFLSPHLLTDHSLSTITTAFPQHVVLANATTTPIYRIPASIASQRYNDPGLVESTWGGPWVLDPCMLSFGPKSCNGRGIPELPTATGWYDTGVNSLLIGAHTQTDVVITTTRPTIINVETNTVERTDPVATPVRGIDAWGGGGSDGQPVTATQADTIPKMPGQPAGNRTEGGVSSTLVSTPQPTGQNGLLLDVISVLGETLSSTHESQLALPTIDGSSQPVRPTGSKSDSSPIQSPTTSGQSSPSGTDTTSLQATVPAGGIVTIGSETLSLTPGLSTTVGPVNDVTFLGLATDKTGNTLVTISSSGTAITATVSNAPATVTLPRTGFEASVTAAARPGDYATRTGGTPSPGKSIGAGRRSKMVNMSSAADKAKITGTGTAARDMGFTDFKAFLESYGLRIWNHEDVLEGRAILRAMGYGVDAEFDGTVERVG</sequence>
<dbReference type="OrthoDB" id="3793416at2759"/>
<dbReference type="AlphaFoldDB" id="E3RWQ0"/>
<name>E3RWQ0_PYRTT</name>
<dbReference type="KEGG" id="pte:PTT_13731"/>
<protein>
    <submittedName>
        <fullName evidence="2">Uncharacterized protein</fullName>
    </submittedName>
</protein>
<evidence type="ECO:0000313" key="3">
    <source>
        <dbReference type="Proteomes" id="UP000001067"/>
    </source>
</evidence>
<gene>
    <name evidence="2" type="ORF">PTT_13731</name>
</gene>
<evidence type="ECO:0000313" key="2">
    <source>
        <dbReference type="EMBL" id="EFQ89868.1"/>
    </source>
</evidence>
<dbReference type="HOGENOM" id="CLU_669038_0_0_1"/>
<evidence type="ECO:0000256" key="1">
    <source>
        <dbReference type="SAM" id="MobiDB-lite"/>
    </source>
</evidence>
<reference evidence="2 3" key="1">
    <citation type="journal article" date="2010" name="Genome Biol.">
        <title>A first genome assembly of the barley fungal pathogen Pyrenophora teres f. teres.</title>
        <authorList>
            <person name="Ellwood S.R."/>
            <person name="Liu Z."/>
            <person name="Syme R.A."/>
            <person name="Lai Z."/>
            <person name="Hane J.K."/>
            <person name="Keiper F."/>
            <person name="Moffat C.S."/>
            <person name="Oliver R.P."/>
            <person name="Friesen T.L."/>
        </authorList>
    </citation>
    <scope>NUCLEOTIDE SEQUENCE [LARGE SCALE GENOMIC DNA]</scope>
    <source>
        <strain evidence="2 3">0-1</strain>
    </source>
</reference>
<feature type="compositionally biased region" description="Polar residues" evidence="1">
    <location>
        <begin position="215"/>
        <end position="229"/>
    </location>
</feature>